<reference evidence="1 2" key="1">
    <citation type="submission" date="2016-12" db="EMBL/GenBank/DDBJ databases">
        <title>The genome of dimorphic prosthecate Glycocaulis alkaliphilus 6b-8t, isolated from crude oil dictates its adaptability in petroleum environments.</title>
        <authorList>
            <person name="Wu X.-L."/>
            <person name="Geng S."/>
        </authorList>
    </citation>
    <scope>NUCLEOTIDE SEQUENCE [LARGE SCALE GENOMIC DNA]</scope>
    <source>
        <strain evidence="1 2">6B-8</strain>
    </source>
</reference>
<proteinExistence type="predicted"/>
<name>A0A3T0E893_9PROT</name>
<dbReference type="Proteomes" id="UP000286954">
    <property type="component" value="Chromosome"/>
</dbReference>
<dbReference type="EMBL" id="CP018911">
    <property type="protein sequence ID" value="AZU03542.1"/>
    <property type="molecule type" value="Genomic_DNA"/>
</dbReference>
<sequence length="309" mass="32287">MMKAATLFSALALALPGAAVLAQDYTLQPNYGDTSLRAGFSPDPYVIPLQSGGSIDAGRTLGGSCRGYVSNAPDFSVNYSAGSVLPFRIGVSADRDTTLVVNGPDGNWYCDDDGGEGLNPLLHFGSPMSGRYDIWVGTYGSASSHPALLFLSELSSVTASTVSSGGGSYGGNPSGPDWSLRPTYETISLRGGFTPDPYRIRLQSGGPIRANDSIGGNCVGYIAEAPDVRLNFQPGSLPLIISVASSADTTLVINGPDGGWYCNDDGGVGTNPSIRWDSPMAGQYDIWVGTWGSQSLREAVLVISELYSE</sequence>
<evidence type="ECO:0000313" key="2">
    <source>
        <dbReference type="Proteomes" id="UP000286954"/>
    </source>
</evidence>
<gene>
    <name evidence="1" type="ORF">X907_1002</name>
</gene>
<dbReference type="KEGG" id="gak:X907_1002"/>
<keyword evidence="2" id="KW-1185">Reference proteome</keyword>
<protein>
    <submittedName>
        <fullName evidence="1">Peptidase domain-containing protein</fullName>
    </submittedName>
</protein>
<evidence type="ECO:0000313" key="1">
    <source>
        <dbReference type="EMBL" id="AZU03542.1"/>
    </source>
</evidence>
<organism evidence="1 2">
    <name type="scientific">Glycocaulis alkaliphilus</name>
    <dbReference type="NCBI Taxonomy" id="1434191"/>
    <lineage>
        <taxon>Bacteria</taxon>
        <taxon>Pseudomonadati</taxon>
        <taxon>Pseudomonadota</taxon>
        <taxon>Alphaproteobacteria</taxon>
        <taxon>Maricaulales</taxon>
        <taxon>Maricaulaceae</taxon>
        <taxon>Glycocaulis</taxon>
    </lineage>
</organism>
<accession>A0A3T0E893</accession>
<dbReference type="AlphaFoldDB" id="A0A3T0E893"/>
<dbReference type="RefSeq" id="WP_233352534.1">
    <property type="nucleotide sequence ID" value="NZ_BMFB01000002.1"/>
</dbReference>